<dbReference type="GO" id="GO:0004252">
    <property type="term" value="F:serine-type endopeptidase activity"/>
    <property type="evidence" value="ECO:0007669"/>
    <property type="project" value="InterPro"/>
</dbReference>
<dbReference type="OrthoDB" id="6763392at2759"/>
<dbReference type="SMART" id="SM00020">
    <property type="entry name" value="Tryp_SPc"/>
    <property type="match status" value="1"/>
</dbReference>
<evidence type="ECO:0000256" key="2">
    <source>
        <dbReference type="ARBA" id="ARBA00024195"/>
    </source>
</evidence>
<dbReference type="InterPro" id="IPR043504">
    <property type="entry name" value="Peptidase_S1_PA_chymotrypsin"/>
</dbReference>
<keyword evidence="3" id="KW-0732">Signal</keyword>
<sequence length="264" mass="29079">MILIPFFIFGLGALVAAVPNQHLGIINGRNATRGEFKYIASFQLCTRPDDCIHDCNAIVISQSWALIVADCVTVFDYYAFQVHAGMFNLHDPKRQIRTAEKAVRHEKYDPSITESDYNIAVIKVDTPFIFNDMLQPATLPQANSNVSEGEAVITGFGAADYNSLYSIRLQTSTVEVVNTEACLDYIGRNHPLPEYHNSVVCTGPGSCVGDSTAPVVQNGTVQALSDWALNLCDPLNAINVYTKVSPYISWIQENIDEELTLAKN</sequence>
<reference evidence="5" key="2">
    <citation type="submission" date="2025-05" db="UniProtKB">
        <authorList>
            <consortium name="EnsemblMetazoa"/>
        </authorList>
    </citation>
    <scope>IDENTIFICATION</scope>
</reference>
<accession>A0A6P7G826</accession>
<dbReference type="InterPro" id="IPR051487">
    <property type="entry name" value="Ser/Thr_Proteases_Immune/Dev"/>
</dbReference>
<evidence type="ECO:0000256" key="1">
    <source>
        <dbReference type="ARBA" id="ARBA00023157"/>
    </source>
</evidence>
<dbReference type="AlphaFoldDB" id="A0A6P7G826"/>
<dbReference type="EnsemblMetazoa" id="XM_028285192.1">
    <property type="protein sequence ID" value="XP_028140993.1"/>
    <property type="gene ID" value="LOC114335035"/>
</dbReference>
<dbReference type="InParanoid" id="A0A6P7G826"/>
<organism evidence="7">
    <name type="scientific">Diabrotica virgifera virgifera</name>
    <name type="common">western corn rootworm</name>
    <dbReference type="NCBI Taxonomy" id="50390"/>
    <lineage>
        <taxon>Eukaryota</taxon>
        <taxon>Metazoa</taxon>
        <taxon>Ecdysozoa</taxon>
        <taxon>Arthropoda</taxon>
        <taxon>Hexapoda</taxon>
        <taxon>Insecta</taxon>
        <taxon>Pterygota</taxon>
        <taxon>Neoptera</taxon>
        <taxon>Endopterygota</taxon>
        <taxon>Coleoptera</taxon>
        <taxon>Polyphaga</taxon>
        <taxon>Cucujiformia</taxon>
        <taxon>Chrysomeloidea</taxon>
        <taxon>Chrysomelidae</taxon>
        <taxon>Galerucinae</taxon>
        <taxon>Diabroticina</taxon>
        <taxon>Diabroticites</taxon>
        <taxon>Diabrotica</taxon>
    </lineage>
</organism>
<dbReference type="PROSITE" id="PS50240">
    <property type="entry name" value="TRYPSIN_DOM"/>
    <property type="match status" value="1"/>
</dbReference>
<dbReference type="InterPro" id="IPR001254">
    <property type="entry name" value="Trypsin_dom"/>
</dbReference>
<comment type="similarity">
    <text evidence="2">Belongs to the peptidase S1 family. CLIP subfamily.</text>
</comment>
<keyword evidence="1" id="KW-1015">Disulfide bond</keyword>
<feature type="signal peptide" evidence="3">
    <location>
        <begin position="1"/>
        <end position="17"/>
    </location>
</feature>
<reference evidence="7" key="1">
    <citation type="submission" date="2025-04" db="UniProtKB">
        <authorList>
            <consortium name="RefSeq"/>
        </authorList>
    </citation>
    <scope>IDENTIFICATION</scope>
    <source>
        <tissue evidence="7">Whole insect</tissue>
    </source>
</reference>
<keyword evidence="6" id="KW-1185">Reference proteome</keyword>
<protein>
    <submittedName>
        <fullName evidence="7">Trypsin-4-like</fullName>
    </submittedName>
</protein>
<evidence type="ECO:0000313" key="6">
    <source>
        <dbReference type="Proteomes" id="UP001652700"/>
    </source>
</evidence>
<evidence type="ECO:0000313" key="5">
    <source>
        <dbReference type="EnsemblMetazoa" id="XP_028140993.1"/>
    </source>
</evidence>
<evidence type="ECO:0000259" key="4">
    <source>
        <dbReference type="PROSITE" id="PS50240"/>
    </source>
</evidence>
<dbReference type="KEGG" id="dvv:114335035"/>
<dbReference type="CDD" id="cd00190">
    <property type="entry name" value="Tryp_SPc"/>
    <property type="match status" value="1"/>
</dbReference>
<feature type="domain" description="Peptidase S1" evidence="4">
    <location>
        <begin position="25"/>
        <end position="256"/>
    </location>
</feature>
<dbReference type="InterPro" id="IPR009003">
    <property type="entry name" value="Peptidase_S1_PA"/>
</dbReference>
<evidence type="ECO:0000313" key="7">
    <source>
        <dbReference type="RefSeq" id="XP_028140993.1"/>
    </source>
</evidence>
<proteinExistence type="inferred from homology"/>
<dbReference type="PANTHER" id="PTHR24256">
    <property type="entry name" value="TRYPTASE-RELATED"/>
    <property type="match status" value="1"/>
</dbReference>
<dbReference type="RefSeq" id="XP_028140993.1">
    <property type="nucleotide sequence ID" value="XM_028285192.1"/>
</dbReference>
<feature type="chain" id="PRO_5028219206" evidence="3">
    <location>
        <begin position="18"/>
        <end position="264"/>
    </location>
</feature>
<dbReference type="Proteomes" id="UP001652700">
    <property type="component" value="Unplaced"/>
</dbReference>
<dbReference type="Gene3D" id="2.40.10.10">
    <property type="entry name" value="Trypsin-like serine proteases"/>
    <property type="match status" value="1"/>
</dbReference>
<gene>
    <name evidence="7" type="primary">LOC114335035</name>
</gene>
<dbReference type="GO" id="GO:0006508">
    <property type="term" value="P:proteolysis"/>
    <property type="evidence" value="ECO:0007669"/>
    <property type="project" value="InterPro"/>
</dbReference>
<name>A0A6P7G826_DIAVI</name>
<dbReference type="Pfam" id="PF00089">
    <property type="entry name" value="Trypsin"/>
    <property type="match status" value="1"/>
</dbReference>
<dbReference type="SUPFAM" id="SSF50494">
    <property type="entry name" value="Trypsin-like serine proteases"/>
    <property type="match status" value="1"/>
</dbReference>
<evidence type="ECO:0000256" key="3">
    <source>
        <dbReference type="SAM" id="SignalP"/>
    </source>
</evidence>
<dbReference type="GeneID" id="114335035"/>